<protein>
    <submittedName>
        <fullName evidence="5">Transcriptional regulator</fullName>
    </submittedName>
</protein>
<dbReference type="InterPro" id="IPR051011">
    <property type="entry name" value="Metal_resp_trans_reg"/>
</dbReference>
<dbReference type="SUPFAM" id="SSF46785">
    <property type="entry name" value="Winged helix' DNA-binding domain"/>
    <property type="match status" value="1"/>
</dbReference>
<reference evidence="5 7" key="1">
    <citation type="submission" date="2017-01" db="EMBL/GenBank/DDBJ databases">
        <title>Bacillus cereus isolates.</title>
        <authorList>
            <person name="Beno S.M."/>
        </authorList>
    </citation>
    <scope>NUCLEOTIDE SEQUENCE [LARGE SCALE GENOMIC DNA]</scope>
    <source>
        <strain evidence="5 7">FSL M7-1219</strain>
    </source>
</reference>
<evidence type="ECO:0000313" key="8">
    <source>
        <dbReference type="Proteomes" id="UP000224076"/>
    </source>
</evidence>
<dbReference type="GO" id="GO:0003677">
    <property type="term" value="F:DNA binding"/>
    <property type="evidence" value="ECO:0007669"/>
    <property type="project" value="UniProtKB-KW"/>
</dbReference>
<dbReference type="Pfam" id="PF01022">
    <property type="entry name" value="HTH_5"/>
    <property type="match status" value="1"/>
</dbReference>
<dbReference type="SMART" id="SM00418">
    <property type="entry name" value="HTH_ARSR"/>
    <property type="match status" value="1"/>
</dbReference>
<organism evidence="5 7">
    <name type="scientific">Bacillus cereus</name>
    <dbReference type="NCBI Taxonomy" id="1396"/>
    <lineage>
        <taxon>Bacteria</taxon>
        <taxon>Bacillati</taxon>
        <taxon>Bacillota</taxon>
        <taxon>Bacilli</taxon>
        <taxon>Bacillales</taxon>
        <taxon>Bacillaceae</taxon>
        <taxon>Bacillus</taxon>
        <taxon>Bacillus cereus group</taxon>
    </lineage>
</organism>
<dbReference type="RefSeq" id="WP_000196513.1">
    <property type="nucleotide sequence ID" value="NZ_MUAL01000046.1"/>
</dbReference>
<comment type="caution">
    <text evidence="5">The sequence shown here is derived from an EMBL/GenBank/DDBJ whole genome shotgun (WGS) entry which is preliminary data.</text>
</comment>
<feature type="domain" description="HTH arsR-type" evidence="4">
    <location>
        <begin position="9"/>
        <end position="99"/>
    </location>
</feature>
<gene>
    <name evidence="5" type="ORF">BW892_19920</name>
    <name evidence="6" type="ORF">COK86_30010</name>
</gene>
<name>A0A1S9UJC2_BACCE</name>
<evidence type="ECO:0000313" key="6">
    <source>
        <dbReference type="EMBL" id="PFU37123.1"/>
    </source>
</evidence>
<evidence type="ECO:0000313" key="7">
    <source>
        <dbReference type="Proteomes" id="UP000191124"/>
    </source>
</evidence>
<dbReference type="PANTHER" id="PTHR43132:SF2">
    <property type="entry name" value="ARSENICAL RESISTANCE OPERON REPRESSOR ARSR-RELATED"/>
    <property type="match status" value="1"/>
</dbReference>
<dbReference type="PROSITE" id="PS50987">
    <property type="entry name" value="HTH_ARSR_2"/>
    <property type="match status" value="1"/>
</dbReference>
<dbReference type="NCBIfam" id="NF033788">
    <property type="entry name" value="HTH_metalloreg"/>
    <property type="match status" value="1"/>
</dbReference>
<dbReference type="Proteomes" id="UP000224076">
    <property type="component" value="Unassembled WGS sequence"/>
</dbReference>
<dbReference type="InterPro" id="IPR001845">
    <property type="entry name" value="HTH_ArsR_DNA-bd_dom"/>
</dbReference>
<reference evidence="6 8" key="2">
    <citation type="submission" date="2017-09" db="EMBL/GenBank/DDBJ databases">
        <title>Large-scale bioinformatics analysis of Bacillus genomes uncovers conserved roles of natural products in bacterial physiology.</title>
        <authorList>
            <consortium name="Agbiome Team Llc"/>
            <person name="Bleich R.M."/>
            <person name="Grubbs K.J."/>
            <person name="Santa Maria K.C."/>
            <person name="Allen S.E."/>
            <person name="Farag S."/>
            <person name="Shank E.A."/>
            <person name="Bowers A."/>
        </authorList>
    </citation>
    <scope>NUCLEOTIDE SEQUENCE [LARGE SCALE GENOMIC DNA]</scope>
    <source>
        <strain evidence="6 8">AFS061806</strain>
    </source>
</reference>
<evidence type="ECO:0000256" key="2">
    <source>
        <dbReference type="ARBA" id="ARBA00023125"/>
    </source>
</evidence>
<keyword evidence="3" id="KW-0804">Transcription</keyword>
<keyword evidence="1" id="KW-0805">Transcription regulation</keyword>
<dbReference type="GO" id="GO:0003700">
    <property type="term" value="F:DNA-binding transcription factor activity"/>
    <property type="evidence" value="ECO:0007669"/>
    <property type="project" value="InterPro"/>
</dbReference>
<dbReference type="Proteomes" id="UP000191124">
    <property type="component" value="Unassembled WGS sequence"/>
</dbReference>
<dbReference type="InterPro" id="IPR036390">
    <property type="entry name" value="WH_DNA-bd_sf"/>
</dbReference>
<dbReference type="InterPro" id="IPR036388">
    <property type="entry name" value="WH-like_DNA-bd_sf"/>
</dbReference>
<dbReference type="PANTHER" id="PTHR43132">
    <property type="entry name" value="ARSENICAL RESISTANCE OPERON REPRESSOR ARSR-RELATED"/>
    <property type="match status" value="1"/>
</dbReference>
<sequence length="99" mass="11318">MTRFANHHVDNTILEEDVELLKVMAHPMRLKLISELSKHKTLNVTQMTEILNIPQSTVSQHLSKMRGKVLKGNRQGLEIYYSIQNPKAEEIMGLLGPIQ</sequence>
<keyword evidence="2" id="KW-0238">DNA-binding</keyword>
<evidence type="ECO:0000256" key="3">
    <source>
        <dbReference type="ARBA" id="ARBA00023163"/>
    </source>
</evidence>
<dbReference type="CDD" id="cd00090">
    <property type="entry name" value="HTH_ARSR"/>
    <property type="match status" value="1"/>
</dbReference>
<evidence type="ECO:0000259" key="4">
    <source>
        <dbReference type="PROSITE" id="PS50987"/>
    </source>
</evidence>
<proteinExistence type="predicted"/>
<dbReference type="EMBL" id="MUAL01000046">
    <property type="protein sequence ID" value="OOR22204.1"/>
    <property type="molecule type" value="Genomic_DNA"/>
</dbReference>
<dbReference type="Gene3D" id="1.10.10.10">
    <property type="entry name" value="Winged helix-like DNA-binding domain superfamily/Winged helix DNA-binding domain"/>
    <property type="match status" value="1"/>
</dbReference>
<accession>A0A1S9UJC2</accession>
<dbReference type="EMBL" id="NVDG01000103">
    <property type="protein sequence ID" value="PFU37123.1"/>
    <property type="molecule type" value="Genomic_DNA"/>
</dbReference>
<evidence type="ECO:0000313" key="5">
    <source>
        <dbReference type="EMBL" id="OOR22204.1"/>
    </source>
</evidence>
<dbReference type="AlphaFoldDB" id="A0A1S9UJC2"/>
<evidence type="ECO:0000256" key="1">
    <source>
        <dbReference type="ARBA" id="ARBA00023015"/>
    </source>
</evidence>
<dbReference type="InterPro" id="IPR011991">
    <property type="entry name" value="ArsR-like_HTH"/>
</dbReference>